<evidence type="ECO:0000313" key="2">
    <source>
        <dbReference type="Proteomes" id="UP000717696"/>
    </source>
</evidence>
<protein>
    <recommendedName>
        <fullName evidence="3">Protein kinase domain-containing protein</fullName>
    </recommendedName>
</protein>
<name>A0A9P9ERW1_9HYPO</name>
<keyword evidence="2" id="KW-1185">Reference proteome</keyword>
<sequence>MTVYRGRWKKDQGRLVAMKYFNASLPYYSQSIRGLPPIHRQILQSSVHELRIVSHDRRRKHENIVNILAVSWKRHGDSDATKFLVLILIMDLADYSYPTLSALV</sequence>
<comment type="caution">
    <text evidence="1">The sequence shown here is derived from an EMBL/GenBank/DDBJ whole genome shotgun (WGS) entry which is preliminary data.</text>
</comment>
<dbReference type="EMBL" id="JAGMUU010000011">
    <property type="protein sequence ID" value="KAH7142846.1"/>
    <property type="molecule type" value="Genomic_DNA"/>
</dbReference>
<reference evidence="1" key="1">
    <citation type="journal article" date="2021" name="Nat. Commun.">
        <title>Genetic determinants of endophytism in the Arabidopsis root mycobiome.</title>
        <authorList>
            <person name="Mesny F."/>
            <person name="Miyauchi S."/>
            <person name="Thiergart T."/>
            <person name="Pickel B."/>
            <person name="Atanasova L."/>
            <person name="Karlsson M."/>
            <person name="Huettel B."/>
            <person name="Barry K.W."/>
            <person name="Haridas S."/>
            <person name="Chen C."/>
            <person name="Bauer D."/>
            <person name="Andreopoulos W."/>
            <person name="Pangilinan J."/>
            <person name="LaButti K."/>
            <person name="Riley R."/>
            <person name="Lipzen A."/>
            <person name="Clum A."/>
            <person name="Drula E."/>
            <person name="Henrissat B."/>
            <person name="Kohler A."/>
            <person name="Grigoriev I.V."/>
            <person name="Martin F.M."/>
            <person name="Hacquard S."/>
        </authorList>
    </citation>
    <scope>NUCLEOTIDE SEQUENCE</scope>
    <source>
        <strain evidence="1">MPI-CAGE-AT-0021</strain>
    </source>
</reference>
<evidence type="ECO:0000313" key="1">
    <source>
        <dbReference type="EMBL" id="KAH7142846.1"/>
    </source>
</evidence>
<gene>
    <name evidence="1" type="ORF">B0J13DRAFT_526293</name>
</gene>
<dbReference type="InterPro" id="IPR011009">
    <property type="entry name" value="Kinase-like_dom_sf"/>
</dbReference>
<accession>A0A9P9ERW1</accession>
<dbReference type="AlphaFoldDB" id="A0A9P9ERW1"/>
<organism evidence="1 2">
    <name type="scientific">Dactylonectria estremocensis</name>
    <dbReference type="NCBI Taxonomy" id="1079267"/>
    <lineage>
        <taxon>Eukaryota</taxon>
        <taxon>Fungi</taxon>
        <taxon>Dikarya</taxon>
        <taxon>Ascomycota</taxon>
        <taxon>Pezizomycotina</taxon>
        <taxon>Sordariomycetes</taxon>
        <taxon>Hypocreomycetidae</taxon>
        <taxon>Hypocreales</taxon>
        <taxon>Nectriaceae</taxon>
        <taxon>Dactylonectria</taxon>
    </lineage>
</organism>
<proteinExistence type="predicted"/>
<evidence type="ECO:0008006" key="3">
    <source>
        <dbReference type="Google" id="ProtNLM"/>
    </source>
</evidence>
<dbReference type="OrthoDB" id="4062651at2759"/>
<dbReference type="SUPFAM" id="SSF56112">
    <property type="entry name" value="Protein kinase-like (PK-like)"/>
    <property type="match status" value="1"/>
</dbReference>
<dbReference type="Proteomes" id="UP000717696">
    <property type="component" value="Unassembled WGS sequence"/>
</dbReference>